<dbReference type="GO" id="GO:0016787">
    <property type="term" value="F:hydrolase activity"/>
    <property type="evidence" value="ECO:0007669"/>
    <property type="project" value="UniProtKB-KW"/>
</dbReference>
<dbReference type="SMART" id="SM00973">
    <property type="entry name" value="Sec63"/>
    <property type="match status" value="1"/>
</dbReference>
<dbReference type="CDD" id="cd18795">
    <property type="entry name" value="SF2_C_Ski2"/>
    <property type="match status" value="1"/>
</dbReference>
<dbReference type="PROSITE" id="PS51194">
    <property type="entry name" value="HELICASE_CTER"/>
    <property type="match status" value="1"/>
</dbReference>
<dbReference type="Gene3D" id="1.10.150.20">
    <property type="entry name" value="5' to 3' exonuclease, C-terminal subdomain"/>
    <property type="match status" value="1"/>
</dbReference>
<comment type="similarity">
    <text evidence="1">Belongs to the helicase family. SKI2 subfamily.</text>
</comment>
<feature type="compositionally biased region" description="Low complexity" evidence="2">
    <location>
        <begin position="722"/>
        <end position="731"/>
    </location>
</feature>
<accession>A0AAD5XPS8</accession>
<comment type="caution">
    <text evidence="4">The sequence shown here is derived from an EMBL/GenBank/DDBJ whole genome shotgun (WGS) entry which is preliminary data.</text>
</comment>
<dbReference type="Gene3D" id="3.40.50.300">
    <property type="entry name" value="P-loop containing nucleotide triphosphate hydrolases"/>
    <property type="match status" value="1"/>
</dbReference>
<dbReference type="GO" id="GO:0043138">
    <property type="term" value="F:3'-5' DNA helicase activity"/>
    <property type="evidence" value="ECO:0007669"/>
    <property type="project" value="UniProtKB-EC"/>
</dbReference>
<dbReference type="Proteomes" id="UP001212152">
    <property type="component" value="Unassembled WGS sequence"/>
</dbReference>
<evidence type="ECO:0000256" key="1">
    <source>
        <dbReference type="ARBA" id="ARBA00010140"/>
    </source>
</evidence>
<feature type="domain" description="Helicase C-terminal" evidence="3">
    <location>
        <begin position="1"/>
        <end position="128"/>
    </location>
</feature>
<name>A0AAD5XPS8_9FUNG</name>
<dbReference type="PANTHER" id="PTHR47835">
    <property type="entry name" value="HFM1, ATP DEPENDENT DNA HELICASE HOMOLOG"/>
    <property type="match status" value="1"/>
</dbReference>
<dbReference type="SUPFAM" id="SSF158702">
    <property type="entry name" value="Sec63 N-terminal domain-like"/>
    <property type="match status" value="1"/>
</dbReference>
<reference evidence="4" key="1">
    <citation type="submission" date="2020-05" db="EMBL/GenBank/DDBJ databases">
        <title>Phylogenomic resolution of chytrid fungi.</title>
        <authorList>
            <person name="Stajich J.E."/>
            <person name="Amses K."/>
            <person name="Simmons R."/>
            <person name="Seto K."/>
            <person name="Myers J."/>
            <person name="Bonds A."/>
            <person name="Quandt C.A."/>
            <person name="Barry K."/>
            <person name="Liu P."/>
            <person name="Grigoriev I."/>
            <person name="Longcore J.E."/>
            <person name="James T.Y."/>
        </authorList>
    </citation>
    <scope>NUCLEOTIDE SEQUENCE</scope>
    <source>
        <strain evidence="4">JEL0379</strain>
    </source>
</reference>
<dbReference type="InterPro" id="IPR052247">
    <property type="entry name" value="Meiotic_Crossover_Helicase"/>
</dbReference>
<feature type="region of interest" description="Disordered" evidence="2">
    <location>
        <begin position="827"/>
        <end position="864"/>
    </location>
</feature>
<gene>
    <name evidence="4" type="primary">MER3_1</name>
    <name evidence="4" type="ORF">HDU87_007575</name>
</gene>
<evidence type="ECO:0000256" key="2">
    <source>
        <dbReference type="SAM" id="MobiDB-lite"/>
    </source>
</evidence>
<organism evidence="4 5">
    <name type="scientific">Geranomyces variabilis</name>
    <dbReference type="NCBI Taxonomy" id="109894"/>
    <lineage>
        <taxon>Eukaryota</taxon>
        <taxon>Fungi</taxon>
        <taxon>Fungi incertae sedis</taxon>
        <taxon>Chytridiomycota</taxon>
        <taxon>Chytridiomycota incertae sedis</taxon>
        <taxon>Chytridiomycetes</taxon>
        <taxon>Spizellomycetales</taxon>
        <taxon>Powellomycetaceae</taxon>
        <taxon>Geranomyces</taxon>
    </lineage>
</organism>
<keyword evidence="5" id="KW-1185">Reference proteome</keyword>
<feature type="region of interest" description="Disordered" evidence="2">
    <location>
        <begin position="722"/>
        <end position="743"/>
    </location>
</feature>
<evidence type="ECO:0000313" key="4">
    <source>
        <dbReference type="EMBL" id="KAJ3173414.1"/>
    </source>
</evidence>
<evidence type="ECO:0000313" key="5">
    <source>
        <dbReference type="Proteomes" id="UP001212152"/>
    </source>
</evidence>
<dbReference type="AlphaFoldDB" id="A0AAD5XPS8"/>
<dbReference type="Pfam" id="PF02889">
    <property type="entry name" value="Sec63"/>
    <property type="match status" value="1"/>
</dbReference>
<feature type="region of interest" description="Disordered" evidence="2">
    <location>
        <begin position="585"/>
        <end position="607"/>
    </location>
</feature>
<dbReference type="Gene3D" id="1.10.3380.10">
    <property type="entry name" value="Sec63 N-terminal domain-like domain"/>
    <property type="match status" value="1"/>
</dbReference>
<sequence length="901" mass="98860">MFQSISDMTRFVGLGSGDRNLIEAAFLGGNLSVICATSTLAVGVNLPAHLVIIKGTMQYNGTECAPYSEFDITQMLGRAGRPQFDDSGTAVIMTDMQNVRTYQDMVTGKQIIESKLHENLIEHLNSEVVLGAVQSTKSAFDCPGTSVTDDNWPTVRMRKNPAHYKLKNCTGAAGKLSAEQRLESICLRDLELLKEHGIMTMSPETGTLKATDIGESMARYYIKFATAVTVLKMRPRAGLADALETLCRAEEFSDIRFRGDKTQLNTLNKDKSIRFPVSGKIGRIDQKINVLTQCHLASISLSDQKSHLALETTTIMMQAPRIARFMAEVCATKGDATSLYSTINLCRCLLAKTWENSPFLLKQIESVGPATAKMLATAGICTFDKLAQSDPRSLEMAVNRNPPFGNKVQDLASLFPRLSLQMSQFKDLAHPTEVELYVNAGLSNGAVAKTYGKKGPVYVSCIISLSDHTLVDYRRIPMTKLQGGESFRVRVQLTSPTQKIMCTLVNEETAGLDVRKETIPDVRPVHFVHEQIKNSRKPRQTELVSSIPTRNAFNVDDATSEEFGDDIVLDDSQFEALTWQAAEVAGTPPPAPATVSRQSSKSAPPKQRDKYVVHNLCITSSGMWVMVAGKCCAHECCKTGIPLVQARKRKKKPPAVIAEPIVPTESADQSGWTDTSSDFDEFSAPTIKHKTLDAFMLPSDKTYDEKPSSVSLAQTFRDVFTSSGTTSSTNSQPLSKKKANELSARTPTRPAAAIFIDDEATHDGYLSDSSFLSEREGEFDGFIVDDDEAEDSMADRLVDANLGDRDAEPFIVDDSQPEVYTSKRFVDGSTRGQDAAPGDGIRDDLNLSSDESFTRNRRSRKRTLITSPSSELGIYYAALQPRIEVVPSLMMTLPPRDSASS</sequence>
<dbReference type="InterPro" id="IPR004179">
    <property type="entry name" value="Sec63-dom"/>
</dbReference>
<evidence type="ECO:0000259" key="3">
    <source>
        <dbReference type="PROSITE" id="PS51194"/>
    </source>
</evidence>
<protein>
    <submittedName>
        <fullName evidence="4">Sec63</fullName>
    </submittedName>
</protein>
<dbReference type="InterPro" id="IPR036388">
    <property type="entry name" value="WH-like_DNA-bd_sf"/>
</dbReference>
<dbReference type="Gene3D" id="1.10.10.10">
    <property type="entry name" value="Winged helix-like DNA-binding domain superfamily/Winged helix DNA-binding domain"/>
    <property type="match status" value="1"/>
</dbReference>
<proteinExistence type="inferred from homology"/>
<dbReference type="InterPro" id="IPR027417">
    <property type="entry name" value="P-loop_NTPase"/>
</dbReference>
<dbReference type="GO" id="GO:0051321">
    <property type="term" value="P:meiotic cell cycle"/>
    <property type="evidence" value="ECO:0007669"/>
    <property type="project" value="UniProtKB-KW"/>
</dbReference>
<dbReference type="SUPFAM" id="SSF52540">
    <property type="entry name" value="P-loop containing nucleoside triphosphate hydrolases"/>
    <property type="match status" value="1"/>
</dbReference>
<dbReference type="SMART" id="SM00490">
    <property type="entry name" value="HELICc"/>
    <property type="match status" value="1"/>
</dbReference>
<dbReference type="EMBL" id="JADGJQ010000070">
    <property type="protein sequence ID" value="KAJ3173414.1"/>
    <property type="molecule type" value="Genomic_DNA"/>
</dbReference>
<dbReference type="InterPro" id="IPR001650">
    <property type="entry name" value="Helicase_C-like"/>
</dbReference>
<dbReference type="PANTHER" id="PTHR47835:SF3">
    <property type="entry name" value="HELICASE FOR MEIOSIS 1"/>
    <property type="match status" value="1"/>
</dbReference>